<dbReference type="EMBL" id="JBFRCH010000006">
    <property type="protein sequence ID" value="MEX3933066.1"/>
    <property type="molecule type" value="Genomic_DNA"/>
</dbReference>
<organism evidence="1 2">
    <name type="scientific">Paraburkholderia phymatum</name>
    <dbReference type="NCBI Taxonomy" id="148447"/>
    <lineage>
        <taxon>Bacteria</taxon>
        <taxon>Pseudomonadati</taxon>
        <taxon>Pseudomonadota</taxon>
        <taxon>Betaproteobacteria</taxon>
        <taxon>Burkholderiales</taxon>
        <taxon>Burkholderiaceae</taxon>
        <taxon>Paraburkholderia</taxon>
    </lineage>
</organism>
<protein>
    <submittedName>
        <fullName evidence="1">Uncharacterized protein</fullName>
    </submittedName>
</protein>
<comment type="caution">
    <text evidence="1">The sequence shown here is derived from an EMBL/GenBank/DDBJ whole genome shotgun (WGS) entry which is preliminary data.</text>
</comment>
<evidence type="ECO:0000313" key="2">
    <source>
        <dbReference type="Proteomes" id="UP001558850"/>
    </source>
</evidence>
<keyword evidence="2" id="KW-1185">Reference proteome</keyword>
<reference evidence="1" key="1">
    <citation type="submission" date="2024-07" db="EMBL/GenBank/DDBJ databases">
        <title>A survey of Mimosa microsymbionts across Brazilian biomes reveals a high diversity of Paraburkholderia nodulating endemic species, but also that Cupriavidus is common as a symbiont of widespread species.</title>
        <authorList>
            <person name="Rouws L."/>
            <person name="Barauna A."/>
            <person name="Beukes C."/>
            <person name="Rouws J.R.C."/>
            <person name="De Faria S.M."/>
            <person name="Gross E."/>
            <person name="Bueno Dos Reis Junior F."/>
            <person name="Simon M.F."/>
            <person name="Maluk M."/>
            <person name="Odee D.W."/>
            <person name="Kenicer G."/>
            <person name="Young J.P.W."/>
            <person name="Reis V.M."/>
            <person name="Zilli J."/>
            <person name="James E.K."/>
        </authorList>
    </citation>
    <scope>NUCLEOTIDE SEQUENCE</scope>
    <source>
        <strain evidence="1">EG181B</strain>
    </source>
</reference>
<name>A0ACC6U0A9_9BURK</name>
<sequence length="78" mass="8466">MANTAAHATERGVRADSAAETMRMKSPENVIEDALPVRMSKPLAAWLTRQAGTREERHARRLAASYVLTTSDAGERAG</sequence>
<dbReference type="Proteomes" id="UP001558850">
    <property type="component" value="Unassembled WGS sequence"/>
</dbReference>
<proteinExistence type="predicted"/>
<accession>A0ACC6U0A9</accession>
<evidence type="ECO:0000313" key="1">
    <source>
        <dbReference type="EMBL" id="MEX3933066.1"/>
    </source>
</evidence>
<gene>
    <name evidence="1" type="ORF">AB4Y32_14885</name>
</gene>